<dbReference type="AlphaFoldDB" id="A0A9P6KWM3"/>
<name>A0A9P6KWM3_9PLEO</name>
<accession>A0A9P6KWM3</accession>
<evidence type="ECO:0000256" key="1">
    <source>
        <dbReference type="SAM" id="SignalP"/>
    </source>
</evidence>
<reference evidence="2" key="1">
    <citation type="journal article" date="2020" name="Mol. Plant Microbe Interact.">
        <title>Genome Sequence of the Biocontrol Agent Coniothyrium minitans strain Conio (IMI 134523).</title>
        <authorList>
            <person name="Patel D."/>
            <person name="Shittu T.A."/>
            <person name="Baroncelli R."/>
            <person name="Muthumeenakshi S."/>
            <person name="Osborne T.H."/>
            <person name="Janganan T.K."/>
            <person name="Sreenivasaprasad S."/>
        </authorList>
    </citation>
    <scope>NUCLEOTIDE SEQUENCE</scope>
    <source>
        <strain evidence="2">Conio</strain>
    </source>
</reference>
<dbReference type="Proteomes" id="UP000756921">
    <property type="component" value="Unassembled WGS sequence"/>
</dbReference>
<proteinExistence type="predicted"/>
<dbReference type="OrthoDB" id="3744697at2759"/>
<protein>
    <recommendedName>
        <fullName evidence="4">Secreted protein</fullName>
    </recommendedName>
</protein>
<gene>
    <name evidence="2" type="ORF">PMIN01_00653</name>
</gene>
<sequence>MLLNTLLLFLLSLLVCLGGAACPNPDEVRHYWETDINRDCGQVKDAAKFQQVGAMQWGERDANGNLPYSYTTKVCLTETPGCDCIRLSSAEDHKVNRFYLATGFFVAVYSDDNCKNDKVTVGGQSGTLFGEYKIRSYRAWKH</sequence>
<evidence type="ECO:0000313" key="2">
    <source>
        <dbReference type="EMBL" id="KAF9741114.1"/>
    </source>
</evidence>
<evidence type="ECO:0000313" key="3">
    <source>
        <dbReference type="Proteomes" id="UP000756921"/>
    </source>
</evidence>
<feature type="signal peptide" evidence="1">
    <location>
        <begin position="1"/>
        <end position="20"/>
    </location>
</feature>
<feature type="chain" id="PRO_5040263806" description="Secreted protein" evidence="1">
    <location>
        <begin position="21"/>
        <end position="142"/>
    </location>
</feature>
<dbReference type="EMBL" id="WJXW01000001">
    <property type="protein sequence ID" value="KAF9741114.1"/>
    <property type="molecule type" value="Genomic_DNA"/>
</dbReference>
<comment type="caution">
    <text evidence="2">The sequence shown here is derived from an EMBL/GenBank/DDBJ whole genome shotgun (WGS) entry which is preliminary data.</text>
</comment>
<evidence type="ECO:0008006" key="4">
    <source>
        <dbReference type="Google" id="ProtNLM"/>
    </source>
</evidence>
<organism evidence="2 3">
    <name type="scientific">Paraphaeosphaeria minitans</name>
    <dbReference type="NCBI Taxonomy" id="565426"/>
    <lineage>
        <taxon>Eukaryota</taxon>
        <taxon>Fungi</taxon>
        <taxon>Dikarya</taxon>
        <taxon>Ascomycota</taxon>
        <taxon>Pezizomycotina</taxon>
        <taxon>Dothideomycetes</taxon>
        <taxon>Pleosporomycetidae</taxon>
        <taxon>Pleosporales</taxon>
        <taxon>Massarineae</taxon>
        <taxon>Didymosphaeriaceae</taxon>
        <taxon>Paraphaeosphaeria</taxon>
    </lineage>
</organism>
<keyword evidence="3" id="KW-1185">Reference proteome</keyword>
<keyword evidence="1" id="KW-0732">Signal</keyword>